<accession>A0A1Y5ID30</accession>
<dbReference type="InterPro" id="IPR017907">
    <property type="entry name" value="Znf_RING_CS"/>
</dbReference>
<reference evidence="15" key="1">
    <citation type="submission" date="2017-04" db="EMBL/GenBank/DDBJ databases">
        <title>Population genomics of picophytoplankton unveils novel chromosome hypervariability.</title>
        <authorList>
            <consortium name="DOE Joint Genome Institute"/>
            <person name="Blanc-Mathieu R."/>
            <person name="Krasovec M."/>
            <person name="Hebrard M."/>
            <person name="Yau S."/>
            <person name="Desgranges E."/>
            <person name="Martin J."/>
            <person name="Schackwitz W."/>
            <person name="Kuo A."/>
            <person name="Salin G."/>
            <person name="Donnadieu C."/>
            <person name="Desdevises Y."/>
            <person name="Sanchez-Ferandin S."/>
            <person name="Moreau H."/>
            <person name="Rivals E."/>
            <person name="Grigoriev I.V."/>
            <person name="Grimsley N."/>
            <person name="Eyre-Walker A."/>
            <person name="Piganeau G."/>
        </authorList>
    </citation>
    <scope>NUCLEOTIDE SEQUENCE [LARGE SCALE GENOMIC DNA]</scope>
    <source>
        <strain evidence="15">RCC 1115</strain>
    </source>
</reference>
<keyword evidence="6" id="KW-0479">Metal-binding</keyword>
<dbReference type="GO" id="GO:0008270">
    <property type="term" value="F:zinc ion binding"/>
    <property type="evidence" value="ECO:0007669"/>
    <property type="project" value="UniProtKB-KW"/>
</dbReference>
<gene>
    <name evidence="15" type="ORF">BE221DRAFT_74136</name>
</gene>
<evidence type="ECO:0000259" key="14">
    <source>
        <dbReference type="PROSITE" id="PS50089"/>
    </source>
</evidence>
<dbReference type="PROSITE" id="PS50089">
    <property type="entry name" value="ZF_RING_2"/>
    <property type="match status" value="1"/>
</dbReference>
<feature type="domain" description="RING-type" evidence="14">
    <location>
        <begin position="71"/>
        <end position="110"/>
    </location>
</feature>
<dbReference type="Pfam" id="PF13923">
    <property type="entry name" value="zf-C3HC4_2"/>
    <property type="match status" value="1"/>
</dbReference>
<evidence type="ECO:0000256" key="7">
    <source>
        <dbReference type="ARBA" id="ARBA00022771"/>
    </source>
</evidence>
<proteinExistence type="predicted"/>
<evidence type="ECO:0000256" key="1">
    <source>
        <dbReference type="ARBA" id="ARBA00000900"/>
    </source>
</evidence>
<protein>
    <recommendedName>
        <fullName evidence="4">RING-type E3 ubiquitin transferase</fullName>
        <ecNumber evidence="4">2.3.2.27</ecNumber>
    </recommendedName>
</protein>
<keyword evidence="10 13" id="KW-0472">Membrane</keyword>
<dbReference type="InterPro" id="IPR001841">
    <property type="entry name" value="Znf_RING"/>
</dbReference>
<evidence type="ECO:0000256" key="12">
    <source>
        <dbReference type="SAM" id="MobiDB-lite"/>
    </source>
</evidence>
<evidence type="ECO:0000256" key="9">
    <source>
        <dbReference type="ARBA" id="ARBA00022833"/>
    </source>
</evidence>
<comment type="subcellular location">
    <subcellularLocation>
        <location evidence="2">Endomembrane system</location>
    </subcellularLocation>
</comment>
<dbReference type="Gene3D" id="3.30.40.10">
    <property type="entry name" value="Zinc/RING finger domain, C3HC4 (zinc finger)"/>
    <property type="match status" value="1"/>
</dbReference>
<evidence type="ECO:0000313" key="15">
    <source>
        <dbReference type="EMBL" id="OUS46527.1"/>
    </source>
</evidence>
<evidence type="ECO:0000256" key="5">
    <source>
        <dbReference type="ARBA" id="ARBA00022679"/>
    </source>
</evidence>
<keyword evidence="13" id="KW-1133">Transmembrane helix</keyword>
<keyword evidence="7 11" id="KW-0863">Zinc-finger</keyword>
<evidence type="ECO:0000256" key="6">
    <source>
        <dbReference type="ARBA" id="ARBA00022723"/>
    </source>
</evidence>
<evidence type="ECO:0000256" key="4">
    <source>
        <dbReference type="ARBA" id="ARBA00012483"/>
    </source>
</evidence>
<dbReference type="SUPFAM" id="SSF57850">
    <property type="entry name" value="RING/U-box"/>
    <property type="match status" value="1"/>
</dbReference>
<feature type="region of interest" description="Disordered" evidence="12">
    <location>
        <begin position="1"/>
        <end position="62"/>
    </location>
</feature>
<evidence type="ECO:0000256" key="8">
    <source>
        <dbReference type="ARBA" id="ARBA00022786"/>
    </source>
</evidence>
<feature type="transmembrane region" description="Helical" evidence="13">
    <location>
        <begin position="169"/>
        <end position="187"/>
    </location>
</feature>
<evidence type="ECO:0000256" key="13">
    <source>
        <dbReference type="SAM" id="Phobius"/>
    </source>
</evidence>
<dbReference type="EC" id="2.3.2.27" evidence="4"/>
<comment type="pathway">
    <text evidence="3">Protein modification; protein ubiquitination.</text>
</comment>
<feature type="compositionally biased region" description="Basic residues" evidence="12">
    <location>
        <begin position="35"/>
        <end position="50"/>
    </location>
</feature>
<comment type="catalytic activity">
    <reaction evidence="1">
        <text>S-ubiquitinyl-[E2 ubiquitin-conjugating enzyme]-L-cysteine + [acceptor protein]-L-lysine = [E2 ubiquitin-conjugating enzyme]-L-cysteine + N(6)-ubiquitinyl-[acceptor protein]-L-lysine.</text>
        <dbReference type="EC" id="2.3.2.27"/>
    </reaction>
</comment>
<dbReference type="InterPro" id="IPR013083">
    <property type="entry name" value="Znf_RING/FYVE/PHD"/>
</dbReference>
<name>A0A1Y5ID30_OSTTA</name>
<keyword evidence="8" id="KW-0833">Ubl conjugation pathway</keyword>
<dbReference type="CDD" id="cd16534">
    <property type="entry name" value="RING-HC_RNF5-like"/>
    <property type="match status" value="1"/>
</dbReference>
<dbReference type="InterPro" id="IPR045103">
    <property type="entry name" value="RNF5/RNF185-like"/>
</dbReference>
<evidence type="ECO:0000256" key="3">
    <source>
        <dbReference type="ARBA" id="ARBA00004906"/>
    </source>
</evidence>
<evidence type="ECO:0000256" key="11">
    <source>
        <dbReference type="PROSITE-ProRule" id="PRU00175"/>
    </source>
</evidence>
<dbReference type="AlphaFoldDB" id="A0A1Y5ID30"/>
<dbReference type="PROSITE" id="PS00518">
    <property type="entry name" value="ZF_RING_1"/>
    <property type="match status" value="1"/>
</dbReference>
<dbReference type="GO" id="GO:0006511">
    <property type="term" value="P:ubiquitin-dependent protein catabolic process"/>
    <property type="evidence" value="ECO:0007669"/>
    <property type="project" value="InterPro"/>
</dbReference>
<dbReference type="GO" id="GO:0016567">
    <property type="term" value="P:protein ubiquitination"/>
    <property type="evidence" value="ECO:0007669"/>
    <property type="project" value="UniProtKB-UniPathway"/>
</dbReference>
<dbReference type="UniPathway" id="UPA00143"/>
<dbReference type="GO" id="GO:0061630">
    <property type="term" value="F:ubiquitin protein ligase activity"/>
    <property type="evidence" value="ECO:0007669"/>
    <property type="project" value="UniProtKB-EC"/>
</dbReference>
<keyword evidence="5" id="KW-0808">Transferase</keyword>
<keyword evidence="9" id="KW-0862">Zinc</keyword>
<feature type="compositionally biased region" description="Basic and acidic residues" evidence="12">
    <location>
        <begin position="22"/>
        <end position="31"/>
    </location>
</feature>
<keyword evidence="13" id="KW-0812">Transmembrane</keyword>
<dbReference type="PANTHER" id="PTHR12313">
    <property type="entry name" value="E3 UBIQUITIN-PROTEIN LIGASE RNF5-RELATED"/>
    <property type="match status" value="1"/>
</dbReference>
<dbReference type="SMART" id="SM00184">
    <property type="entry name" value="RING"/>
    <property type="match status" value="1"/>
</dbReference>
<dbReference type="GO" id="GO:0005783">
    <property type="term" value="C:endoplasmic reticulum"/>
    <property type="evidence" value="ECO:0007669"/>
    <property type="project" value="InterPro"/>
</dbReference>
<sequence length="188" mass="19722">MDETGEGTSGRGAMDAMGAASTKDEAGDGDGKGSTVRRRRAGGVVTRKRSSLSDGADEDEDGEAKNQRFECNVCFDTASEPAVTPCGHLYCWKCIRKWMDAGNDACPVCKGAIASDTVIALYGFGDKSAGRAKSRTGGYDDDLESSKSLATVLGLRGIDTATAQANQLLLARILLTIGTLFIVCLLII</sequence>
<dbReference type="EMBL" id="KZ155783">
    <property type="protein sequence ID" value="OUS46527.1"/>
    <property type="molecule type" value="Genomic_DNA"/>
</dbReference>
<organism evidence="15">
    <name type="scientific">Ostreococcus tauri</name>
    <name type="common">Marine green alga</name>
    <dbReference type="NCBI Taxonomy" id="70448"/>
    <lineage>
        <taxon>Eukaryota</taxon>
        <taxon>Viridiplantae</taxon>
        <taxon>Chlorophyta</taxon>
        <taxon>Mamiellophyceae</taxon>
        <taxon>Mamiellales</taxon>
        <taxon>Bathycoccaceae</taxon>
        <taxon>Ostreococcus</taxon>
    </lineage>
</organism>
<evidence type="ECO:0000256" key="10">
    <source>
        <dbReference type="ARBA" id="ARBA00023136"/>
    </source>
</evidence>
<evidence type="ECO:0000256" key="2">
    <source>
        <dbReference type="ARBA" id="ARBA00004308"/>
    </source>
</evidence>
<dbReference type="Proteomes" id="UP000195557">
    <property type="component" value="Unassembled WGS sequence"/>
</dbReference>